<dbReference type="SUPFAM" id="SSF47802">
    <property type="entry name" value="DNA polymerase beta, N-terminal domain-like"/>
    <property type="match status" value="1"/>
</dbReference>
<evidence type="ECO:0000313" key="16">
    <source>
        <dbReference type="Proteomes" id="UP000310200"/>
    </source>
</evidence>
<dbReference type="Gene3D" id="1.10.150.110">
    <property type="entry name" value="DNA polymerase beta, N-terminal domain-like"/>
    <property type="match status" value="1"/>
</dbReference>
<evidence type="ECO:0000256" key="6">
    <source>
        <dbReference type="ARBA" id="ARBA00022759"/>
    </source>
</evidence>
<keyword evidence="16" id="KW-1185">Reference proteome</keyword>
<keyword evidence="12 13" id="KW-0539">Nucleus</keyword>
<dbReference type="STRING" id="300112.A0A4S2L2D0"/>
<dbReference type="EC" id="3.1.22.-" evidence="13"/>
<dbReference type="GO" id="GO:0003677">
    <property type="term" value="F:DNA binding"/>
    <property type="evidence" value="ECO:0007669"/>
    <property type="project" value="UniProtKB-UniRule"/>
</dbReference>
<dbReference type="GO" id="GO:0031297">
    <property type="term" value="P:replication fork processing"/>
    <property type="evidence" value="ECO:0007669"/>
    <property type="project" value="UniProtKB-ARBA"/>
</dbReference>
<dbReference type="GO" id="GO:0048476">
    <property type="term" value="C:Holliday junction resolvase complex"/>
    <property type="evidence" value="ECO:0007669"/>
    <property type="project" value="UniProtKB-UniRule"/>
</dbReference>
<dbReference type="GO" id="GO:0005634">
    <property type="term" value="C:nucleus"/>
    <property type="evidence" value="ECO:0007669"/>
    <property type="project" value="UniProtKB-SubCell"/>
</dbReference>
<comment type="subunit">
    <text evidence="13">Interacts with EME1.</text>
</comment>
<gene>
    <name evidence="15" type="ORF">DBV15_10448</name>
</gene>
<evidence type="ECO:0000256" key="5">
    <source>
        <dbReference type="ARBA" id="ARBA00022723"/>
    </source>
</evidence>
<dbReference type="GO" id="GO:0048257">
    <property type="term" value="F:3'-flap endonuclease activity"/>
    <property type="evidence" value="ECO:0007669"/>
    <property type="project" value="TreeGrafter"/>
</dbReference>
<sequence>TFRVGEMFIRQLLQLKGMSVDKAMAIVECYTSPQILITALENSGKNGEQLLANIQVGDKKRRLGPAISKAIYQLYTMNEPNYLFESWLEEWRNEAVLRNSELQKHFTKALDSLRRYPLPLESGKECIILQHFGTKLCSMLDKKLEEYRRQEFTKAVDACFSQTSSNDDRTVVSREKPVEKCKIVEVQEKSSAVAKQAKNTKKNASKRLANANEIASREADRQISLEPSTFDINILCIFRIDKISWNIYRTSTEYSE</sequence>
<evidence type="ECO:0000256" key="9">
    <source>
        <dbReference type="ARBA" id="ARBA00022842"/>
    </source>
</evidence>
<accession>A0A4S2L2D0</accession>
<evidence type="ECO:0000256" key="12">
    <source>
        <dbReference type="ARBA" id="ARBA00023242"/>
    </source>
</evidence>
<keyword evidence="7 13" id="KW-0227">DNA damage</keyword>
<dbReference type="GO" id="GO:0000727">
    <property type="term" value="P:double-strand break repair via break-induced replication"/>
    <property type="evidence" value="ECO:0007669"/>
    <property type="project" value="UniProtKB-UniRule"/>
</dbReference>
<name>A0A4S2L2D0_9HYME</name>
<feature type="domain" description="Crossover junction endonuclease MUS81-like HHH" evidence="14">
    <location>
        <begin position="80"/>
        <end position="148"/>
    </location>
</feature>
<dbReference type="Pfam" id="PF21292">
    <property type="entry name" value="EME1-MUS81_C"/>
    <property type="match status" value="1"/>
</dbReference>
<protein>
    <recommendedName>
        <fullName evidence="13">Crossover junction endonuclease MUS81</fullName>
        <ecNumber evidence="13">3.1.22.-</ecNumber>
    </recommendedName>
</protein>
<dbReference type="GO" id="GO:0008821">
    <property type="term" value="F:crossover junction DNA endonuclease activity"/>
    <property type="evidence" value="ECO:0007669"/>
    <property type="project" value="UniProtKB-UniRule"/>
</dbReference>
<dbReference type="InterPro" id="IPR010996">
    <property type="entry name" value="HHH_MUS81"/>
</dbReference>
<dbReference type="GO" id="GO:0006308">
    <property type="term" value="P:DNA catabolic process"/>
    <property type="evidence" value="ECO:0007669"/>
    <property type="project" value="UniProtKB-UniRule"/>
</dbReference>
<evidence type="ECO:0000256" key="8">
    <source>
        <dbReference type="ARBA" id="ARBA00022801"/>
    </source>
</evidence>
<dbReference type="GO" id="GO:0046872">
    <property type="term" value="F:metal ion binding"/>
    <property type="evidence" value="ECO:0007669"/>
    <property type="project" value="UniProtKB-UniRule"/>
</dbReference>
<organism evidence="15 16">
    <name type="scientific">Temnothorax longispinosus</name>
    <dbReference type="NCBI Taxonomy" id="300112"/>
    <lineage>
        <taxon>Eukaryota</taxon>
        <taxon>Metazoa</taxon>
        <taxon>Ecdysozoa</taxon>
        <taxon>Arthropoda</taxon>
        <taxon>Hexapoda</taxon>
        <taxon>Insecta</taxon>
        <taxon>Pterygota</taxon>
        <taxon>Neoptera</taxon>
        <taxon>Endopterygota</taxon>
        <taxon>Hymenoptera</taxon>
        <taxon>Apocrita</taxon>
        <taxon>Aculeata</taxon>
        <taxon>Formicoidea</taxon>
        <taxon>Formicidae</taxon>
        <taxon>Myrmicinae</taxon>
        <taxon>Temnothorax</taxon>
    </lineage>
</organism>
<evidence type="ECO:0000256" key="13">
    <source>
        <dbReference type="RuleBase" id="RU369042"/>
    </source>
</evidence>
<dbReference type="AlphaFoldDB" id="A0A4S2L2D0"/>
<keyword evidence="9 13" id="KW-0460">Magnesium</keyword>
<dbReference type="PANTHER" id="PTHR13451:SF0">
    <property type="entry name" value="CROSSOVER JUNCTION ENDONUCLEASE MUS81"/>
    <property type="match status" value="1"/>
</dbReference>
<dbReference type="FunFam" id="1.10.150.110:FF:000001">
    <property type="entry name" value="Putative Crossover junction endonuclease MUS81"/>
    <property type="match status" value="1"/>
</dbReference>
<dbReference type="GO" id="GO:0000712">
    <property type="term" value="P:resolution of meiotic recombination intermediates"/>
    <property type="evidence" value="ECO:0007669"/>
    <property type="project" value="TreeGrafter"/>
</dbReference>
<feature type="non-terminal residue" evidence="15">
    <location>
        <position position="1"/>
    </location>
</feature>
<keyword evidence="6 13" id="KW-0255">Endonuclease</keyword>
<dbReference type="PANTHER" id="PTHR13451">
    <property type="entry name" value="CLASS II CROSSOVER JUNCTION ENDONUCLEASE MUS81"/>
    <property type="match status" value="1"/>
</dbReference>
<dbReference type="InterPro" id="IPR033309">
    <property type="entry name" value="Mus81"/>
</dbReference>
<evidence type="ECO:0000256" key="10">
    <source>
        <dbReference type="ARBA" id="ARBA00023172"/>
    </source>
</evidence>
<dbReference type="Proteomes" id="UP000310200">
    <property type="component" value="Unassembled WGS sequence"/>
</dbReference>
<keyword evidence="8 13" id="KW-0378">Hydrolase</keyword>
<keyword evidence="11 13" id="KW-0234">DNA repair</keyword>
<proteinExistence type="inferred from homology"/>
<dbReference type="Pfam" id="PF14716">
    <property type="entry name" value="HHH_8"/>
    <property type="match status" value="1"/>
</dbReference>
<comment type="cofactor">
    <cofactor evidence="1 13">
        <name>Mg(2+)</name>
        <dbReference type="ChEBI" id="CHEBI:18420"/>
    </cofactor>
</comment>
<dbReference type="InterPro" id="IPR042530">
    <property type="entry name" value="EME1/EME2_C"/>
</dbReference>
<evidence type="ECO:0000256" key="2">
    <source>
        <dbReference type="ARBA" id="ARBA00004123"/>
    </source>
</evidence>
<evidence type="ECO:0000313" key="15">
    <source>
        <dbReference type="EMBL" id="TGZ57002.1"/>
    </source>
</evidence>
<evidence type="ECO:0000256" key="1">
    <source>
        <dbReference type="ARBA" id="ARBA00001946"/>
    </source>
</evidence>
<evidence type="ECO:0000256" key="7">
    <source>
        <dbReference type="ARBA" id="ARBA00022763"/>
    </source>
</evidence>
<keyword evidence="10 13" id="KW-0233">DNA recombination</keyword>
<dbReference type="EMBL" id="QBLH01000240">
    <property type="protein sequence ID" value="TGZ57002.1"/>
    <property type="molecule type" value="Genomic_DNA"/>
</dbReference>
<evidence type="ECO:0000256" key="3">
    <source>
        <dbReference type="ARBA" id="ARBA00010015"/>
    </source>
</evidence>
<keyword evidence="5 13" id="KW-0479">Metal-binding</keyword>
<comment type="caution">
    <text evidence="15">The sequence shown here is derived from an EMBL/GenBank/DDBJ whole genome shotgun (WGS) entry which is preliminary data.</text>
</comment>
<comment type="similarity">
    <text evidence="3 13">Belongs to the XPF family.</text>
</comment>
<evidence type="ECO:0000256" key="11">
    <source>
        <dbReference type="ARBA" id="ARBA00023204"/>
    </source>
</evidence>
<evidence type="ECO:0000256" key="4">
    <source>
        <dbReference type="ARBA" id="ARBA00022722"/>
    </source>
</evidence>
<reference evidence="15 16" key="1">
    <citation type="journal article" date="2019" name="Philos. Trans. R. Soc. Lond., B, Biol. Sci.">
        <title>Ant behaviour and brain gene expression of defending hosts depend on the ecological success of the intruding social parasite.</title>
        <authorList>
            <person name="Kaur R."/>
            <person name="Stoldt M."/>
            <person name="Jongepier E."/>
            <person name="Feldmeyer B."/>
            <person name="Menzel F."/>
            <person name="Bornberg-Bauer E."/>
            <person name="Foitzik S."/>
        </authorList>
    </citation>
    <scope>NUCLEOTIDE SEQUENCE [LARGE SCALE GENOMIC DNA]</scope>
    <source>
        <tissue evidence="15">Whole body</tissue>
    </source>
</reference>
<comment type="subcellular location">
    <subcellularLocation>
        <location evidence="2 13">Nucleus</location>
    </subcellularLocation>
</comment>
<keyword evidence="4 13" id="KW-0540">Nuclease</keyword>
<dbReference type="InterPro" id="IPR027421">
    <property type="entry name" value="DNA_pol_lamdba_lyase_dom_sf"/>
</dbReference>
<comment type="function">
    <text evidence="13">Interacts with EME1 to form a DNA structure-specific endonuclease with substrate preference for branched DNA structures with a 5'-end at the branch nick. Typical substrates include 3'-flap structures, D-loops, replication forks and nicked Holliday junctions. May be required in mitosis for the processing of stalled or collapsed replication fork intermediates. May be required in meiosis for the repair of meiosis-specific double strand breaks subsequent to single-end invasion (SEI).</text>
</comment>
<dbReference type="Gene3D" id="1.10.150.670">
    <property type="entry name" value="Crossover junction endonuclease EME1, DNA-binding domain"/>
    <property type="match status" value="1"/>
</dbReference>
<dbReference type="GO" id="GO:0031573">
    <property type="term" value="P:mitotic intra-S DNA damage checkpoint signaling"/>
    <property type="evidence" value="ECO:0007669"/>
    <property type="project" value="TreeGrafter"/>
</dbReference>
<evidence type="ECO:0000259" key="14">
    <source>
        <dbReference type="Pfam" id="PF14716"/>
    </source>
</evidence>